<dbReference type="InterPro" id="IPR003425">
    <property type="entry name" value="CCB3/YggT"/>
</dbReference>
<dbReference type="GO" id="GO:0016020">
    <property type="term" value="C:membrane"/>
    <property type="evidence" value="ECO:0007669"/>
    <property type="project" value="InterPro"/>
</dbReference>
<keyword evidence="1" id="KW-0472">Membrane</keyword>
<name>A0A835YH41_9CHLO</name>
<dbReference type="PANTHER" id="PTHR33219:SF14">
    <property type="entry name" value="PROTEIN COFACTOR ASSEMBLY OF COMPLEX C SUBUNIT B CCB3, CHLOROPLASTIC-RELATED"/>
    <property type="match status" value="1"/>
</dbReference>
<dbReference type="Proteomes" id="UP000612055">
    <property type="component" value="Unassembled WGS sequence"/>
</dbReference>
<proteinExistence type="predicted"/>
<dbReference type="Pfam" id="PF02325">
    <property type="entry name" value="CCB3_YggT"/>
    <property type="match status" value="1"/>
</dbReference>
<keyword evidence="1" id="KW-1133">Transmembrane helix</keyword>
<accession>A0A835YH41</accession>
<evidence type="ECO:0000313" key="3">
    <source>
        <dbReference type="Proteomes" id="UP000612055"/>
    </source>
</evidence>
<keyword evidence="1" id="KW-0812">Transmembrane</keyword>
<sequence>MQCSGVMSRATAGRSSRLVCKASAATTVCPKLVQKARLMAAVGSAWKQQQGQEKSLVDVVKQELKSSITWAGAVCLPLANVVASSQGSATAELYGAIAKGLDIYLLILTLRVILTWFRNINWFSEPFATLRQFTDPFLNTFRGILPSFGGIDVSPMIGFVLLNFVRNQLVHLSRTLGQ</sequence>
<dbReference type="AlphaFoldDB" id="A0A835YH41"/>
<organism evidence="2 3">
    <name type="scientific">Edaphochlamys debaryana</name>
    <dbReference type="NCBI Taxonomy" id="47281"/>
    <lineage>
        <taxon>Eukaryota</taxon>
        <taxon>Viridiplantae</taxon>
        <taxon>Chlorophyta</taxon>
        <taxon>core chlorophytes</taxon>
        <taxon>Chlorophyceae</taxon>
        <taxon>CS clade</taxon>
        <taxon>Chlamydomonadales</taxon>
        <taxon>Chlamydomonadales incertae sedis</taxon>
        <taxon>Edaphochlamys</taxon>
    </lineage>
</organism>
<keyword evidence="3" id="KW-1185">Reference proteome</keyword>
<dbReference type="GO" id="GO:0010020">
    <property type="term" value="P:chloroplast fission"/>
    <property type="evidence" value="ECO:0007669"/>
    <property type="project" value="TreeGrafter"/>
</dbReference>
<dbReference type="PANTHER" id="PTHR33219">
    <property type="entry name" value="YLMG HOMOLOG PROTEIN 2, CHLOROPLASTIC"/>
    <property type="match status" value="1"/>
</dbReference>
<gene>
    <name evidence="2" type="ORF">HYH03_000213</name>
</gene>
<evidence type="ECO:0000256" key="1">
    <source>
        <dbReference type="SAM" id="Phobius"/>
    </source>
</evidence>
<feature type="transmembrane region" description="Helical" evidence="1">
    <location>
        <begin position="103"/>
        <end position="124"/>
    </location>
</feature>
<dbReference type="EMBL" id="JAEHOE010000001">
    <property type="protein sequence ID" value="KAG2501712.1"/>
    <property type="molecule type" value="Genomic_DNA"/>
</dbReference>
<dbReference type="OrthoDB" id="2066at2759"/>
<reference evidence="2" key="1">
    <citation type="journal article" date="2020" name="bioRxiv">
        <title>Comparative genomics of Chlamydomonas.</title>
        <authorList>
            <person name="Craig R.J."/>
            <person name="Hasan A.R."/>
            <person name="Ness R.W."/>
            <person name="Keightley P.D."/>
        </authorList>
    </citation>
    <scope>NUCLEOTIDE SEQUENCE</scope>
    <source>
        <strain evidence="2">CCAP 11/70</strain>
    </source>
</reference>
<evidence type="ECO:0000313" key="2">
    <source>
        <dbReference type="EMBL" id="KAG2501712.1"/>
    </source>
</evidence>
<protein>
    <submittedName>
        <fullName evidence="2">Uncharacterized protein</fullName>
    </submittedName>
</protein>
<feature type="transmembrane region" description="Helical" evidence="1">
    <location>
        <begin position="144"/>
        <end position="165"/>
    </location>
</feature>
<comment type="caution">
    <text evidence="2">The sequence shown here is derived from an EMBL/GenBank/DDBJ whole genome shotgun (WGS) entry which is preliminary data.</text>
</comment>